<dbReference type="PROSITE" id="PS01275">
    <property type="entry name" value="EFP"/>
    <property type="match status" value="1"/>
</dbReference>
<dbReference type="GO" id="GO:0043043">
    <property type="term" value="P:peptide biosynthetic process"/>
    <property type="evidence" value="ECO:0007669"/>
    <property type="project" value="InterPro"/>
</dbReference>
<dbReference type="PANTHER" id="PTHR30053:SF12">
    <property type="entry name" value="ELONGATION FACTOR P (EF-P) FAMILY PROTEIN"/>
    <property type="match status" value="1"/>
</dbReference>
<evidence type="ECO:0000259" key="11">
    <source>
        <dbReference type="SMART" id="SM01185"/>
    </source>
</evidence>
<dbReference type="SMART" id="SM01185">
    <property type="entry name" value="EFP"/>
    <property type="match status" value="1"/>
</dbReference>
<evidence type="ECO:0000259" key="10">
    <source>
        <dbReference type="SMART" id="SM00841"/>
    </source>
</evidence>
<dbReference type="FunFam" id="2.30.30.30:FF:000003">
    <property type="entry name" value="Elongation factor P"/>
    <property type="match status" value="1"/>
</dbReference>
<dbReference type="AlphaFoldDB" id="A0A257LUN8"/>
<dbReference type="InterPro" id="IPR014722">
    <property type="entry name" value="Rib_uL2_dom2"/>
</dbReference>
<keyword evidence="6 7" id="KW-0648">Protein biosynthesis</keyword>
<dbReference type="NCBIfam" id="TIGR00038">
    <property type="entry name" value="efp"/>
    <property type="match status" value="1"/>
</dbReference>
<dbReference type="GO" id="GO:0003746">
    <property type="term" value="F:translation elongation factor activity"/>
    <property type="evidence" value="ECO:0007669"/>
    <property type="project" value="UniProtKB-UniRule"/>
</dbReference>
<comment type="subcellular location">
    <subcellularLocation>
        <location evidence="1 7">Cytoplasm</location>
    </subcellularLocation>
</comment>
<accession>A0A257LUN8</accession>
<evidence type="ECO:0000256" key="3">
    <source>
        <dbReference type="ARBA" id="ARBA00009479"/>
    </source>
</evidence>
<comment type="function">
    <text evidence="7">Involved in peptide bond synthesis. Stimulates efficient translation and peptide-bond synthesis on native or reconstituted 70S ribosomes in vitro. Probably functions indirectly by altering the affinity of the ribosome for aminoacyl-tRNA, thus increasing their reactivity as acceptors for peptidyl transferase.</text>
</comment>
<organism evidence="12 13">
    <name type="scientific">candidate division WOR-3 bacterium 4484_18</name>
    <dbReference type="NCBI Taxonomy" id="2020626"/>
    <lineage>
        <taxon>Bacteria</taxon>
        <taxon>Bacteria division WOR-3</taxon>
    </lineage>
</organism>
<dbReference type="Pfam" id="PF08207">
    <property type="entry name" value="EFP_N"/>
    <property type="match status" value="1"/>
</dbReference>
<evidence type="ECO:0000256" key="2">
    <source>
        <dbReference type="ARBA" id="ARBA00004815"/>
    </source>
</evidence>
<evidence type="ECO:0000256" key="8">
    <source>
        <dbReference type="NCBIfam" id="TIGR00038"/>
    </source>
</evidence>
<comment type="similarity">
    <text evidence="3 7 9">Belongs to the elongation factor P family.</text>
</comment>
<dbReference type="EMBL" id="NMUJ01000007">
    <property type="protein sequence ID" value="OYV03383.1"/>
    <property type="molecule type" value="Genomic_DNA"/>
</dbReference>
<evidence type="ECO:0000256" key="9">
    <source>
        <dbReference type="RuleBase" id="RU004389"/>
    </source>
</evidence>
<dbReference type="InterPro" id="IPR008991">
    <property type="entry name" value="Translation_prot_SH3-like_sf"/>
</dbReference>
<evidence type="ECO:0000256" key="5">
    <source>
        <dbReference type="ARBA" id="ARBA00022768"/>
    </source>
</evidence>
<dbReference type="NCBIfam" id="NF001810">
    <property type="entry name" value="PRK00529.1"/>
    <property type="match status" value="1"/>
</dbReference>
<dbReference type="Pfam" id="PF09285">
    <property type="entry name" value="Elong-fact-P_C"/>
    <property type="match status" value="1"/>
</dbReference>
<feature type="domain" description="Elongation factor P C-terminal" evidence="10">
    <location>
        <begin position="129"/>
        <end position="184"/>
    </location>
</feature>
<sequence>MATTSDLRKGTTIKLEGDLYTVVDFQHVKLGRGGAFVRTRLKNLKTGVVLERTFKAGDKIDIVHLEEKSFQYIYREGDTFYFMDMETYDQLPLSIEVVGEARNYLTENMDVNIIYADGEPVGVKLPNFVELRVVETPPGVRGDTATGGSKPAKLETGLTITVPLFIKEGDIIKVDTRTGEYIERVK</sequence>
<dbReference type="GO" id="GO:0005829">
    <property type="term" value="C:cytosol"/>
    <property type="evidence" value="ECO:0007669"/>
    <property type="project" value="UniProtKB-ARBA"/>
</dbReference>
<dbReference type="SUPFAM" id="SSF50249">
    <property type="entry name" value="Nucleic acid-binding proteins"/>
    <property type="match status" value="2"/>
</dbReference>
<name>A0A257LUN8_UNCW3</name>
<dbReference type="SMART" id="SM00841">
    <property type="entry name" value="Elong-fact-P_C"/>
    <property type="match status" value="1"/>
</dbReference>
<dbReference type="InterPro" id="IPR011768">
    <property type="entry name" value="Transl_elongation_fac_P"/>
</dbReference>
<dbReference type="SUPFAM" id="SSF50104">
    <property type="entry name" value="Translation proteins SH3-like domain"/>
    <property type="match status" value="1"/>
</dbReference>
<evidence type="ECO:0000256" key="6">
    <source>
        <dbReference type="ARBA" id="ARBA00022917"/>
    </source>
</evidence>
<evidence type="ECO:0000256" key="1">
    <source>
        <dbReference type="ARBA" id="ARBA00004496"/>
    </source>
</evidence>
<evidence type="ECO:0000256" key="7">
    <source>
        <dbReference type="HAMAP-Rule" id="MF_00141"/>
    </source>
</evidence>
<feature type="domain" description="Translation elongation factor P/YeiP central" evidence="11">
    <location>
        <begin position="67"/>
        <end position="121"/>
    </location>
</feature>
<dbReference type="InterPro" id="IPR001059">
    <property type="entry name" value="Transl_elong_P/YeiP_cen"/>
</dbReference>
<dbReference type="FunFam" id="2.40.50.140:FF:000009">
    <property type="entry name" value="Elongation factor P"/>
    <property type="match status" value="1"/>
</dbReference>
<dbReference type="CDD" id="cd05794">
    <property type="entry name" value="S1_EF-P_repeat_2"/>
    <property type="match status" value="1"/>
</dbReference>
<comment type="pathway">
    <text evidence="2 7">Protein biosynthesis; polypeptide chain elongation.</text>
</comment>
<dbReference type="PANTHER" id="PTHR30053">
    <property type="entry name" value="ELONGATION FACTOR P"/>
    <property type="match status" value="1"/>
</dbReference>
<evidence type="ECO:0000256" key="4">
    <source>
        <dbReference type="ARBA" id="ARBA00022490"/>
    </source>
</evidence>
<dbReference type="Pfam" id="PF01132">
    <property type="entry name" value="EFP"/>
    <property type="match status" value="1"/>
</dbReference>
<dbReference type="UniPathway" id="UPA00345"/>
<dbReference type="CDD" id="cd04470">
    <property type="entry name" value="S1_EF-P_repeat_1"/>
    <property type="match status" value="1"/>
</dbReference>
<dbReference type="Gene3D" id="2.30.30.30">
    <property type="match status" value="1"/>
</dbReference>
<keyword evidence="5 7" id="KW-0251">Elongation factor</keyword>
<evidence type="ECO:0000313" key="12">
    <source>
        <dbReference type="EMBL" id="OYV03383.1"/>
    </source>
</evidence>
<keyword evidence="4 7" id="KW-0963">Cytoplasm</keyword>
<comment type="caution">
    <text evidence="12">The sequence shown here is derived from an EMBL/GenBank/DDBJ whole genome shotgun (WGS) entry which is preliminary data.</text>
</comment>
<dbReference type="HAMAP" id="MF_00141">
    <property type="entry name" value="EF_P"/>
    <property type="match status" value="1"/>
</dbReference>
<evidence type="ECO:0000313" key="13">
    <source>
        <dbReference type="Proteomes" id="UP000216312"/>
    </source>
</evidence>
<protein>
    <recommendedName>
        <fullName evidence="7 8">Elongation factor P</fullName>
        <shortName evidence="7">EF-P</shortName>
    </recommendedName>
</protein>
<dbReference type="Proteomes" id="UP000216312">
    <property type="component" value="Unassembled WGS sequence"/>
</dbReference>
<dbReference type="InterPro" id="IPR015365">
    <property type="entry name" value="Elong-fact-P_C"/>
</dbReference>
<proteinExistence type="inferred from homology"/>
<dbReference type="FunFam" id="2.40.50.140:FF:000004">
    <property type="entry name" value="Elongation factor P"/>
    <property type="match status" value="1"/>
</dbReference>
<dbReference type="InterPro" id="IPR013185">
    <property type="entry name" value="Transl_elong_KOW-like"/>
</dbReference>
<dbReference type="InterPro" id="IPR020599">
    <property type="entry name" value="Transl_elong_fac_P/YeiP"/>
</dbReference>
<reference evidence="13" key="1">
    <citation type="submission" date="2017-07" db="EMBL/GenBank/DDBJ databases">
        <title>Novel pathways for hydrocarbon cycling and metabolic interdependencies in hydrothermal sediment communities.</title>
        <authorList>
            <person name="Dombrowski N."/>
            <person name="Seitz K."/>
            <person name="Teske A."/>
            <person name="Baker B."/>
        </authorList>
    </citation>
    <scope>NUCLEOTIDE SEQUENCE [LARGE SCALE GENOMIC DNA]</scope>
</reference>
<dbReference type="InterPro" id="IPR013852">
    <property type="entry name" value="Transl_elong_P/YeiP_CS"/>
</dbReference>
<dbReference type="Gene3D" id="2.40.50.140">
    <property type="entry name" value="Nucleic acid-binding proteins"/>
    <property type="match status" value="2"/>
</dbReference>
<dbReference type="InterPro" id="IPR012340">
    <property type="entry name" value="NA-bd_OB-fold"/>
</dbReference>
<gene>
    <name evidence="7 12" type="primary">efp</name>
    <name evidence="12" type="ORF">CGW93_01020</name>
</gene>
<dbReference type="PIRSF" id="PIRSF005901">
    <property type="entry name" value="EF-P"/>
    <property type="match status" value="1"/>
</dbReference>